<protein>
    <submittedName>
        <fullName evidence="2">Uncharacterized protein</fullName>
    </submittedName>
</protein>
<dbReference type="Proteomes" id="UP001054821">
    <property type="component" value="Chromosome 7"/>
</dbReference>
<comment type="caution">
    <text evidence="2">The sequence shown here is derived from an EMBL/GenBank/DDBJ whole genome shotgun (WGS) entry which is preliminary data.</text>
</comment>
<evidence type="ECO:0000256" key="1">
    <source>
        <dbReference type="SAM" id="MobiDB-lite"/>
    </source>
</evidence>
<sequence length="152" mass="16805">MGILLPGCRAQQKTCNHQRVLVSDSWESVPGEAFEKHISTSFQTIAEVAPTTEIVVKPLAEPLKLKKADEAATTREAYLQVTGKLQIKGALDVTTLPKKSRAPDQLKAILIPDDEREEEAKQEEPGAQLEVADLDELPKKMLREQAGQAFQF</sequence>
<evidence type="ECO:0000313" key="3">
    <source>
        <dbReference type="Proteomes" id="UP001054821"/>
    </source>
</evidence>
<dbReference type="EMBL" id="JAJFAZ020000007">
    <property type="protein sequence ID" value="KAI5316901.1"/>
    <property type="molecule type" value="Genomic_DNA"/>
</dbReference>
<evidence type="ECO:0000313" key="2">
    <source>
        <dbReference type="EMBL" id="KAI5316901.1"/>
    </source>
</evidence>
<reference evidence="2 3" key="1">
    <citation type="journal article" date="2022" name="G3 (Bethesda)">
        <title>Whole-genome sequence and methylome profiling of the almond [Prunus dulcis (Mill.) D.A. Webb] cultivar 'Nonpareil'.</title>
        <authorList>
            <person name="D'Amico-Willman K.M."/>
            <person name="Ouma W.Z."/>
            <person name="Meulia T."/>
            <person name="Sideli G.M."/>
            <person name="Gradziel T.M."/>
            <person name="Fresnedo-Ramirez J."/>
        </authorList>
    </citation>
    <scope>NUCLEOTIDE SEQUENCE [LARGE SCALE GENOMIC DNA]</scope>
    <source>
        <strain evidence="2">Clone GOH B32 T37-40</strain>
    </source>
</reference>
<keyword evidence="3" id="KW-1185">Reference proteome</keyword>
<feature type="region of interest" description="Disordered" evidence="1">
    <location>
        <begin position="114"/>
        <end position="135"/>
    </location>
</feature>
<organism evidence="2 3">
    <name type="scientific">Prunus dulcis</name>
    <name type="common">Almond</name>
    <name type="synonym">Amygdalus dulcis</name>
    <dbReference type="NCBI Taxonomy" id="3755"/>
    <lineage>
        <taxon>Eukaryota</taxon>
        <taxon>Viridiplantae</taxon>
        <taxon>Streptophyta</taxon>
        <taxon>Embryophyta</taxon>
        <taxon>Tracheophyta</taxon>
        <taxon>Spermatophyta</taxon>
        <taxon>Magnoliopsida</taxon>
        <taxon>eudicotyledons</taxon>
        <taxon>Gunneridae</taxon>
        <taxon>Pentapetalae</taxon>
        <taxon>rosids</taxon>
        <taxon>fabids</taxon>
        <taxon>Rosales</taxon>
        <taxon>Rosaceae</taxon>
        <taxon>Amygdaloideae</taxon>
        <taxon>Amygdaleae</taxon>
        <taxon>Prunus</taxon>
    </lineage>
</organism>
<name>A0AAD4V340_PRUDU</name>
<accession>A0AAD4V340</accession>
<dbReference type="AlphaFoldDB" id="A0AAD4V340"/>
<proteinExistence type="predicted"/>
<gene>
    <name evidence="2" type="ORF">L3X38_036608</name>
</gene>